<evidence type="ECO:0000256" key="2">
    <source>
        <dbReference type="PROSITE-ProRule" id="PRU00983"/>
    </source>
</evidence>
<dbReference type="GO" id="GO:0005085">
    <property type="term" value="F:guanyl-nucleotide exchange factor activity"/>
    <property type="evidence" value="ECO:0000318"/>
    <property type="project" value="GO_Central"/>
</dbReference>
<dbReference type="InterPro" id="IPR046769">
    <property type="entry name" value="DOCKER_Lobe_A"/>
</dbReference>
<dbReference type="InterPro" id="IPR046773">
    <property type="entry name" value="DOCKER_Lobe_C"/>
</dbReference>
<evidence type="ECO:0000259" key="4">
    <source>
        <dbReference type="PROSITE" id="PS51650"/>
    </source>
</evidence>
<dbReference type="STRING" id="5722.A2EDC7"/>
<gene>
    <name evidence="6" type="ORF">TVAG_418070</name>
</gene>
<dbReference type="Gene3D" id="1.20.58.740">
    <property type="match status" value="1"/>
</dbReference>
<dbReference type="GO" id="GO:0035023">
    <property type="term" value="P:regulation of Rho protein signal transduction"/>
    <property type="evidence" value="ECO:0000318"/>
    <property type="project" value="GO_Central"/>
</dbReference>
<feature type="domain" description="C2 DOCK-type" evidence="4">
    <location>
        <begin position="349"/>
        <end position="509"/>
    </location>
</feature>
<dbReference type="VEuPathDB" id="TrichDB:TVAG_418070"/>
<comment type="similarity">
    <text evidence="2">Belongs to the DOCK family.</text>
</comment>
<evidence type="ECO:0000313" key="6">
    <source>
        <dbReference type="EMBL" id="EAY09385.1"/>
    </source>
</evidence>
<dbReference type="VEuPathDB" id="TrichDB:TVAGG3_0875710"/>
<dbReference type="InParanoid" id="A2EDC7"/>
<dbReference type="Gene3D" id="2.60.40.150">
    <property type="entry name" value="C2 domain"/>
    <property type="match status" value="1"/>
</dbReference>
<proteinExistence type="inferred from homology"/>
<dbReference type="InterPro" id="IPR027007">
    <property type="entry name" value="C2_DOCK-type_domain"/>
</dbReference>
<dbReference type="InterPro" id="IPR043161">
    <property type="entry name" value="DOCK_C_lobe_A"/>
</dbReference>
<keyword evidence="1" id="KW-0344">Guanine-nucleotide releasing factor</keyword>
<feature type="domain" description="DOCKER" evidence="5">
    <location>
        <begin position="1070"/>
        <end position="1482"/>
    </location>
</feature>
<evidence type="ECO:0000256" key="1">
    <source>
        <dbReference type="ARBA" id="ARBA00022658"/>
    </source>
</evidence>
<keyword evidence="3" id="KW-0175">Coiled coil</keyword>
<evidence type="ECO:0000259" key="5">
    <source>
        <dbReference type="PROSITE" id="PS51651"/>
    </source>
</evidence>
<dbReference type="Pfam" id="PF14429">
    <property type="entry name" value="DOCK-C2"/>
    <property type="match status" value="1"/>
</dbReference>
<dbReference type="GO" id="GO:0007264">
    <property type="term" value="P:small GTPase-mediated signal transduction"/>
    <property type="evidence" value="ECO:0007669"/>
    <property type="project" value="InterPro"/>
</dbReference>
<feature type="non-terminal residue" evidence="6">
    <location>
        <position position="1482"/>
    </location>
</feature>
<dbReference type="InterPro" id="IPR035892">
    <property type="entry name" value="C2_domain_sf"/>
</dbReference>
<dbReference type="PROSITE" id="PS51651">
    <property type="entry name" value="DOCKER"/>
    <property type="match status" value="1"/>
</dbReference>
<dbReference type="InterPro" id="IPR043162">
    <property type="entry name" value="DOCK_C_lobe_C"/>
</dbReference>
<keyword evidence="7" id="KW-1185">Reference proteome</keyword>
<dbReference type="Pfam" id="PF06920">
    <property type="entry name" value="DHR-2_Lobe_A"/>
    <property type="match status" value="1"/>
</dbReference>
<dbReference type="Gene3D" id="1.25.40.410">
    <property type="match status" value="1"/>
</dbReference>
<reference evidence="6" key="1">
    <citation type="submission" date="2006-10" db="EMBL/GenBank/DDBJ databases">
        <authorList>
            <person name="Amadeo P."/>
            <person name="Zhao Q."/>
            <person name="Wortman J."/>
            <person name="Fraser-Liggett C."/>
            <person name="Carlton J."/>
        </authorList>
    </citation>
    <scope>NUCLEOTIDE SEQUENCE</scope>
    <source>
        <strain evidence="6">G3</strain>
    </source>
</reference>
<dbReference type="PANTHER" id="PTHR23317:SF76">
    <property type="entry name" value="LD20667P"/>
    <property type="match status" value="1"/>
</dbReference>
<dbReference type="Pfam" id="PF20421">
    <property type="entry name" value="DHR-2_Lobe_C"/>
    <property type="match status" value="1"/>
</dbReference>
<dbReference type="InterPro" id="IPR027357">
    <property type="entry name" value="DOCKER_dom"/>
</dbReference>
<sequence>MNVMDKNMAAFVKDSASLFPNLNLQSPAYQVTNLQNSLWEPPEYPESENFGLNFYLTPAKCVTREFQSQALGKSPESVDPQLFSFDSNLNVELLKKNFDEKVKLAPPLASIYQKNVPHFQIDSRPAVSSLDSNQLKYLTVTINDLTSSAEIIEPIIVSCFLYDIDLNKRVSETWRFVPKSLQNLPNCKELISRNILSAPDSVSFPFTQTFGHSRILFIASLDRLLVKDGGSSLEKYINKPSNSTKKTALEDIKKCNQKDTSQTFAWCHQSFAELIPQSDSGNKLFTNFVPCTTLDNEFLGKEFTNGVSKSKDKALPFTLSLNVYAQDKGSLKLQHFYRFAHSQPYRTFENKLFLNLKSARFKKPRNHRMIRNAVIVIKILSDGKELPLFNGSEKYVSRVHYHEDHPNFHDEVIINLQLEMPPEPILEFSIYHASVKPGAATSLELCGKATYPLFKDGTVIADGDHTTYINYGPDNPFDQIDSNAICFSTELFSSYYSSNPNINKILNGNYDIQTPQLQDLHPYIFAVLDSILQAIEKETPNAFQCLMEILSLYPDERNHASNANLIFYVTFCALRWPSQNFYKHLASQWLEHTKASKDKVRPDIVASWFLFDLIIKSLSITTSKLDLTDIIKLCTELTNSMSAYREKYVKAGTNLNIYMSLFFKDIIEVSSRPIGFQLLQKHLSVLNLEKHLFDRACFRDVLINILTPKIFLLSLVNINEKETFLDKYIVGGIAQALQNDQHTNMVFHTLFDLLSQFNEKQHKFIFKKLFSILSAICNNVNVLKGYSSGVNRVYVFAFVQYVLMYVIQDGKIEHKPEWCKMIAFMLLNAKHFKDSQRDTLIREFEKSDNTIEDLTKKVLGGINELSSTGSTASKPGARRFTSIKQTRTTDKVKRPQEQKEILNIYDALTFGVQSIAISFLDKYDSIDIVNDISVNLFNIDINPYLQEDVSIAIINFIQKDRCKFLLEDPRSNVKHVITKIIRTPTASNIKILCEISQMEEKYLKSTRRTDILLSRAFGKNPPTEEHLKLMQNTKFKDFTEKLFNINKDLTQDLKTKNPDTYAFLLYQKAEHLKASPDIQIEILLQLHAHQLSVSYNSEAVMAQLTAAAIVAEYMYHFKKIPEEFFRSNHPAAKFANPCPVAIKYCVDDNEINSLPVLRGYCTSKYFTEFGLIYLIQTAMETCKQVSLFELSTRIHSLLSPIAQFRSLWRVLQNHYSTGQISWRIAANMSTSNDRNLGAYYKVEYPDHEIFIYRETNLTNLWAVCSKLQKASAYYAKGKEVVTITEGTELNTEKNNDPTKYFIHVKHLTQYFTPEERQKRMTAFEQNHNVSRFYFDVPFSKNSQSGLEHCSLKRTIITLQDPLPFLVARVKPKSIETIIFSPIEYAVQNMQGQVSKIKEAANRVKSELKDLAAKEALHKKKINIDQNTIPSFKELQPLIQGSLLVQVNEGPEKMAAIFLNTQSTDPTIAVHQEKLRQIFREFP</sequence>
<protein>
    <submittedName>
        <fullName evidence="6">Dedicator of cytokinesis family protein</fullName>
    </submittedName>
</protein>
<dbReference type="Proteomes" id="UP000001542">
    <property type="component" value="Unassembled WGS sequence"/>
</dbReference>
<dbReference type="OrthoDB" id="47328at2759"/>
<reference evidence="6" key="2">
    <citation type="journal article" date="2007" name="Science">
        <title>Draft genome sequence of the sexually transmitted pathogen Trichomonas vaginalis.</title>
        <authorList>
            <person name="Carlton J.M."/>
            <person name="Hirt R.P."/>
            <person name="Silva J.C."/>
            <person name="Delcher A.L."/>
            <person name="Schatz M."/>
            <person name="Zhao Q."/>
            <person name="Wortman J.R."/>
            <person name="Bidwell S.L."/>
            <person name="Alsmark U.C.M."/>
            <person name="Besteiro S."/>
            <person name="Sicheritz-Ponten T."/>
            <person name="Noel C.J."/>
            <person name="Dacks J.B."/>
            <person name="Foster P.G."/>
            <person name="Simillion C."/>
            <person name="Van de Peer Y."/>
            <person name="Miranda-Saavedra D."/>
            <person name="Barton G.J."/>
            <person name="Westrop G.D."/>
            <person name="Mueller S."/>
            <person name="Dessi D."/>
            <person name="Fiori P.L."/>
            <person name="Ren Q."/>
            <person name="Paulsen I."/>
            <person name="Zhang H."/>
            <person name="Bastida-Corcuera F.D."/>
            <person name="Simoes-Barbosa A."/>
            <person name="Brown M.T."/>
            <person name="Hayes R.D."/>
            <person name="Mukherjee M."/>
            <person name="Okumura C.Y."/>
            <person name="Schneider R."/>
            <person name="Smith A.J."/>
            <person name="Vanacova S."/>
            <person name="Villalvazo M."/>
            <person name="Haas B.J."/>
            <person name="Pertea M."/>
            <person name="Feldblyum T.V."/>
            <person name="Utterback T.R."/>
            <person name="Shu C.L."/>
            <person name="Osoegawa K."/>
            <person name="de Jong P.J."/>
            <person name="Hrdy I."/>
            <person name="Horvathova L."/>
            <person name="Zubacova Z."/>
            <person name="Dolezal P."/>
            <person name="Malik S.B."/>
            <person name="Logsdon J.M. Jr."/>
            <person name="Henze K."/>
            <person name="Gupta A."/>
            <person name="Wang C.C."/>
            <person name="Dunne R.L."/>
            <person name="Upcroft J.A."/>
            <person name="Upcroft P."/>
            <person name="White O."/>
            <person name="Salzberg S.L."/>
            <person name="Tang P."/>
            <person name="Chiu C.-H."/>
            <person name="Lee Y.-S."/>
            <person name="Embley T.M."/>
            <person name="Coombs G.H."/>
            <person name="Mottram J.C."/>
            <person name="Tachezy J."/>
            <person name="Fraser-Liggett C.M."/>
            <person name="Johnson P.J."/>
        </authorList>
    </citation>
    <scope>NUCLEOTIDE SEQUENCE [LARGE SCALE GENOMIC DNA]</scope>
    <source>
        <strain evidence="6">G3</strain>
    </source>
</reference>
<dbReference type="InterPro" id="IPR026791">
    <property type="entry name" value="DOCK"/>
</dbReference>
<organism evidence="6 7">
    <name type="scientific">Trichomonas vaginalis (strain ATCC PRA-98 / G3)</name>
    <dbReference type="NCBI Taxonomy" id="412133"/>
    <lineage>
        <taxon>Eukaryota</taxon>
        <taxon>Metamonada</taxon>
        <taxon>Parabasalia</taxon>
        <taxon>Trichomonadida</taxon>
        <taxon>Trichomonadidae</taxon>
        <taxon>Trichomonas</taxon>
    </lineage>
</organism>
<feature type="coiled-coil region" evidence="3">
    <location>
        <begin position="1386"/>
        <end position="1413"/>
    </location>
</feature>
<dbReference type="InterPro" id="IPR046770">
    <property type="entry name" value="DOCKER_Lobe_B"/>
</dbReference>
<dbReference type="EMBL" id="DS113359">
    <property type="protein sequence ID" value="EAY09385.1"/>
    <property type="molecule type" value="Genomic_DNA"/>
</dbReference>
<evidence type="ECO:0000256" key="3">
    <source>
        <dbReference type="SAM" id="Coils"/>
    </source>
</evidence>
<dbReference type="KEGG" id="tva:4767302"/>
<dbReference type="Pfam" id="PF20422">
    <property type="entry name" value="DHR-2_Lobe_B"/>
    <property type="match status" value="1"/>
</dbReference>
<accession>A2EDC7</accession>
<evidence type="ECO:0000313" key="7">
    <source>
        <dbReference type="Proteomes" id="UP000001542"/>
    </source>
</evidence>
<dbReference type="PROSITE" id="PS51650">
    <property type="entry name" value="C2_DOCK"/>
    <property type="match status" value="1"/>
</dbReference>
<name>A2EDC7_TRIV3</name>
<dbReference type="eggNOG" id="KOG1997">
    <property type="taxonomic scope" value="Eukaryota"/>
</dbReference>
<dbReference type="PANTHER" id="PTHR23317">
    <property type="entry name" value="DEDICATOR OF CYTOKINESIS DOCK"/>
    <property type="match status" value="1"/>
</dbReference>